<keyword evidence="3" id="KW-1185">Reference proteome</keyword>
<keyword evidence="1" id="KW-0472">Membrane</keyword>
<evidence type="ECO:0000256" key="1">
    <source>
        <dbReference type="SAM" id="Phobius"/>
    </source>
</evidence>
<feature type="transmembrane region" description="Helical" evidence="1">
    <location>
        <begin position="33"/>
        <end position="54"/>
    </location>
</feature>
<evidence type="ECO:0000313" key="3">
    <source>
        <dbReference type="Proteomes" id="UP000257143"/>
    </source>
</evidence>
<dbReference type="EMBL" id="PIOC01000027">
    <property type="protein sequence ID" value="RDW16421.1"/>
    <property type="molecule type" value="Genomic_DNA"/>
</dbReference>
<proteinExistence type="predicted"/>
<organism evidence="2 3">
    <name type="scientific">Oceanobacillus arenosus</name>
    <dbReference type="NCBI Taxonomy" id="1229153"/>
    <lineage>
        <taxon>Bacteria</taxon>
        <taxon>Bacillati</taxon>
        <taxon>Bacillota</taxon>
        <taxon>Bacilli</taxon>
        <taxon>Bacillales</taxon>
        <taxon>Bacillaceae</taxon>
        <taxon>Oceanobacillus</taxon>
    </lineage>
</organism>
<feature type="transmembrane region" description="Helical" evidence="1">
    <location>
        <begin position="7"/>
        <end position="27"/>
    </location>
</feature>
<keyword evidence="1" id="KW-0812">Transmembrane</keyword>
<sequence length="60" mass="7064">MKTNEWKWALAIFIIILLAYILPYTIFTGVAKWYGSLLLWIVLTLIVIGINYFISRNWGK</sequence>
<comment type="caution">
    <text evidence="2">The sequence shown here is derived from an EMBL/GenBank/DDBJ whole genome shotgun (WGS) entry which is preliminary data.</text>
</comment>
<name>A0A3D8PMG7_9BACI</name>
<dbReference type="Proteomes" id="UP000257143">
    <property type="component" value="Unassembled WGS sequence"/>
</dbReference>
<gene>
    <name evidence="2" type="ORF">CWR48_17430</name>
</gene>
<accession>A0A3D8PMG7</accession>
<protein>
    <submittedName>
        <fullName evidence="2">Uncharacterized protein</fullName>
    </submittedName>
</protein>
<dbReference type="RefSeq" id="WP_115774608.1">
    <property type="nucleotide sequence ID" value="NZ_PIOC01000027.1"/>
</dbReference>
<evidence type="ECO:0000313" key="2">
    <source>
        <dbReference type="EMBL" id="RDW16421.1"/>
    </source>
</evidence>
<dbReference type="AlphaFoldDB" id="A0A3D8PMG7"/>
<reference evidence="3" key="1">
    <citation type="submission" date="2017-11" db="EMBL/GenBank/DDBJ databases">
        <authorList>
            <person name="Zhu W."/>
        </authorList>
    </citation>
    <scope>NUCLEOTIDE SEQUENCE [LARGE SCALE GENOMIC DNA]</scope>
    <source>
        <strain evidence="3">CAU 1183</strain>
    </source>
</reference>
<keyword evidence="1" id="KW-1133">Transmembrane helix</keyword>